<protein>
    <recommendedName>
        <fullName evidence="3">C2H2-type domain-containing protein</fullName>
    </recommendedName>
</protein>
<dbReference type="PROSITE" id="PS00028">
    <property type="entry name" value="ZINC_FINGER_C2H2_1"/>
    <property type="match status" value="1"/>
</dbReference>
<reference evidence="5" key="1">
    <citation type="journal article" date="2015" name="Proc. Natl. Acad. Sci. U.S.A.">
        <title>Genome sequence of the Asian Tiger mosquito, Aedes albopictus, reveals insights into its biology, genetics, and evolution.</title>
        <authorList>
            <person name="Chen X.G."/>
            <person name="Jiang X."/>
            <person name="Gu J."/>
            <person name="Xu M."/>
            <person name="Wu Y."/>
            <person name="Deng Y."/>
            <person name="Zhang C."/>
            <person name="Bonizzoni M."/>
            <person name="Dermauw W."/>
            <person name="Vontas J."/>
            <person name="Armbruster P."/>
            <person name="Huang X."/>
            <person name="Yang Y."/>
            <person name="Zhang H."/>
            <person name="He W."/>
            <person name="Peng H."/>
            <person name="Liu Y."/>
            <person name="Wu K."/>
            <person name="Chen J."/>
            <person name="Lirakis M."/>
            <person name="Topalis P."/>
            <person name="Van Leeuwen T."/>
            <person name="Hall A.B."/>
            <person name="Jiang X."/>
            <person name="Thorpe C."/>
            <person name="Mueller R.L."/>
            <person name="Sun C."/>
            <person name="Waterhouse R.M."/>
            <person name="Yan G."/>
            <person name="Tu Z.J."/>
            <person name="Fang X."/>
            <person name="James A.A."/>
        </authorList>
    </citation>
    <scope>NUCLEOTIDE SEQUENCE [LARGE SCALE GENOMIC DNA]</scope>
    <source>
        <strain evidence="5">Foshan</strain>
    </source>
</reference>
<feature type="compositionally biased region" description="Low complexity" evidence="2">
    <location>
        <begin position="407"/>
        <end position="430"/>
    </location>
</feature>
<feature type="compositionally biased region" description="Low complexity" evidence="2">
    <location>
        <begin position="350"/>
        <end position="388"/>
    </location>
</feature>
<feature type="region of interest" description="Disordered" evidence="2">
    <location>
        <begin position="505"/>
        <end position="541"/>
    </location>
</feature>
<feature type="compositionally biased region" description="Polar residues" evidence="2">
    <location>
        <begin position="663"/>
        <end position="700"/>
    </location>
</feature>
<keyword evidence="5" id="KW-1185">Reference proteome</keyword>
<feature type="compositionally biased region" description="Low complexity" evidence="2">
    <location>
        <begin position="122"/>
        <end position="145"/>
    </location>
</feature>
<feature type="compositionally biased region" description="Pro residues" evidence="2">
    <location>
        <begin position="1097"/>
        <end position="1107"/>
    </location>
</feature>
<feature type="compositionally biased region" description="Low complexity" evidence="2">
    <location>
        <begin position="96"/>
        <end position="115"/>
    </location>
</feature>
<dbReference type="GeneID" id="109622269"/>
<keyword evidence="1" id="KW-0479">Metal-binding</keyword>
<feature type="compositionally biased region" description="Low complexity" evidence="2">
    <location>
        <begin position="1347"/>
        <end position="1396"/>
    </location>
</feature>
<feature type="compositionally biased region" description="Low complexity" evidence="2">
    <location>
        <begin position="32"/>
        <end position="63"/>
    </location>
</feature>
<evidence type="ECO:0000313" key="5">
    <source>
        <dbReference type="Proteomes" id="UP000069940"/>
    </source>
</evidence>
<evidence type="ECO:0000256" key="2">
    <source>
        <dbReference type="SAM" id="MobiDB-lite"/>
    </source>
</evidence>
<dbReference type="Proteomes" id="UP000069940">
    <property type="component" value="Unassembled WGS sequence"/>
</dbReference>
<feature type="compositionally biased region" description="Polar residues" evidence="2">
    <location>
        <begin position="1155"/>
        <end position="1167"/>
    </location>
</feature>
<feature type="region of interest" description="Disordered" evidence="2">
    <location>
        <begin position="663"/>
        <end position="1258"/>
    </location>
</feature>
<dbReference type="EnsemblMetazoa" id="AALFPA23_011464.R16259">
    <property type="protein sequence ID" value="AALFPA23_011464.P16259"/>
    <property type="gene ID" value="AALFPA23_011464"/>
</dbReference>
<dbReference type="InterPro" id="IPR013087">
    <property type="entry name" value="Znf_C2H2_type"/>
</dbReference>
<feature type="compositionally biased region" description="Basic and acidic residues" evidence="2">
    <location>
        <begin position="1080"/>
        <end position="1096"/>
    </location>
</feature>
<feature type="compositionally biased region" description="Pro residues" evidence="2">
    <location>
        <begin position="1173"/>
        <end position="1182"/>
    </location>
</feature>
<evidence type="ECO:0000259" key="3">
    <source>
        <dbReference type="PROSITE" id="PS50157"/>
    </source>
</evidence>
<feature type="compositionally biased region" description="Low complexity" evidence="2">
    <location>
        <begin position="772"/>
        <end position="783"/>
    </location>
</feature>
<feature type="region of interest" description="Disordered" evidence="2">
    <location>
        <begin position="96"/>
        <end position="220"/>
    </location>
</feature>
<reference evidence="4" key="2">
    <citation type="submission" date="2025-05" db="UniProtKB">
        <authorList>
            <consortium name="EnsemblMetazoa"/>
        </authorList>
    </citation>
    <scope>IDENTIFICATION</scope>
    <source>
        <strain evidence="4">Foshan</strain>
    </source>
</reference>
<feature type="compositionally biased region" description="Pro residues" evidence="2">
    <location>
        <begin position="784"/>
        <end position="794"/>
    </location>
</feature>
<organism evidence="4 5">
    <name type="scientific">Aedes albopictus</name>
    <name type="common">Asian tiger mosquito</name>
    <name type="synonym">Stegomyia albopicta</name>
    <dbReference type="NCBI Taxonomy" id="7160"/>
    <lineage>
        <taxon>Eukaryota</taxon>
        <taxon>Metazoa</taxon>
        <taxon>Ecdysozoa</taxon>
        <taxon>Arthropoda</taxon>
        <taxon>Hexapoda</taxon>
        <taxon>Insecta</taxon>
        <taxon>Pterygota</taxon>
        <taxon>Neoptera</taxon>
        <taxon>Endopterygota</taxon>
        <taxon>Diptera</taxon>
        <taxon>Nematocera</taxon>
        <taxon>Culicoidea</taxon>
        <taxon>Culicidae</taxon>
        <taxon>Culicinae</taxon>
        <taxon>Aedini</taxon>
        <taxon>Aedes</taxon>
        <taxon>Stegomyia</taxon>
    </lineage>
</organism>
<feature type="region of interest" description="Disordered" evidence="2">
    <location>
        <begin position="294"/>
        <end position="430"/>
    </location>
</feature>
<feature type="compositionally biased region" description="Low complexity" evidence="2">
    <location>
        <begin position="1183"/>
        <end position="1219"/>
    </location>
</feature>
<feature type="region of interest" description="Disordered" evidence="2">
    <location>
        <begin position="1338"/>
        <end position="1476"/>
    </location>
</feature>
<dbReference type="InterPro" id="IPR040010">
    <property type="entry name" value="ZN608/ZN609"/>
</dbReference>
<dbReference type="PROSITE" id="PS50157">
    <property type="entry name" value="ZINC_FINGER_C2H2_2"/>
    <property type="match status" value="1"/>
</dbReference>
<feature type="region of interest" description="Disordered" evidence="2">
    <location>
        <begin position="550"/>
        <end position="569"/>
    </location>
</feature>
<evidence type="ECO:0000313" key="4">
    <source>
        <dbReference type="EnsemblMetazoa" id="AALFPA23_011464.P16259"/>
    </source>
</evidence>
<keyword evidence="1" id="KW-0863">Zinc-finger</keyword>
<dbReference type="PANTHER" id="PTHR21564">
    <property type="entry name" value="BRAKELESS PROTEIN"/>
    <property type="match status" value="1"/>
</dbReference>
<dbReference type="RefSeq" id="XP_062699659.1">
    <property type="nucleotide sequence ID" value="XM_062843675.1"/>
</dbReference>
<feature type="compositionally biased region" description="Polar residues" evidence="2">
    <location>
        <begin position="1"/>
        <end position="31"/>
    </location>
</feature>
<feature type="compositionally biased region" description="Low complexity" evidence="2">
    <location>
        <begin position="153"/>
        <end position="193"/>
    </location>
</feature>
<feature type="compositionally biased region" description="Polar residues" evidence="2">
    <location>
        <begin position="323"/>
        <end position="335"/>
    </location>
</feature>
<feature type="compositionally biased region" description="Pro residues" evidence="2">
    <location>
        <begin position="958"/>
        <end position="969"/>
    </location>
</feature>
<feature type="compositionally biased region" description="Pro residues" evidence="2">
    <location>
        <begin position="1445"/>
        <end position="1462"/>
    </location>
</feature>
<feature type="compositionally biased region" description="Basic residues" evidence="2">
    <location>
        <begin position="1463"/>
        <end position="1472"/>
    </location>
</feature>
<evidence type="ECO:0000256" key="1">
    <source>
        <dbReference type="PROSITE-ProRule" id="PRU00042"/>
    </source>
</evidence>
<sequence>MQVNGIQQPCSSASCIRSRTSDQQINPLTQRLSNQNNSSTTTTNSLFSSNSNTGSSLSSSSNTPNAPGPPSSKDNSKSKPVVPIIIHSSSQISSAAAANNSQLSNLQHSTSSSGSSSGGSGNSNSSSSSTNSSSSSGSNSSSANNVLKSQLQSTAPPSSLLNALASGSSSAAGSSSSSNVSSGASTSSSHVTSGDANSTMHKDDKNSTSPPPAKRHKCDPKDMVDVCVGTSVGTITEPDCLGPCEPGTSVTLEGIVWHETEGGVLVVNVTWRGKTYVGTLIDCTKHDWAPPRFCDSPTEELDSRTPKGRAKRNRGSALFPMNDLSNFTETRSSMHSKLRNGGTKGRGGRTTTTAESSSSKTTTTSTTTTASSSTVTSTSVSSNTPSTSPVAFLPPRPEKRKSKDECPSPVNGGSGSSSSSSTSGSVINTSNVNNANASGIVNNGTPGTQSVVNPMTGLNVQISTKKCKSSASPCAISPVLLECPEQDCSKKYKHANGLRYHQSHAHGSVSSMDEDSSQPPESPQRIAPPTTPSPLPTVQPTILPTVTASTTVATATSSPAPAATTPTGSTPQVAVSVAVTLNTSQNTIATTTTTTACNNTTVNPSNSLPSPSLLMTVNVSTTSAPLSSSHSLLTTSTPQILSATSPVTSQPIVTTPVPAGGSITTGVAGQPQSHAIPSGNSTLLSSALSGNQNGSVPPTTLSSQLQLGQVQPSSSVQQQPLSAPPQANNNGGVAASPGRIDPSAKTKPGVLRFGPLPGEVDHNTRLTPIAQGSSNLPGSSVPSSAPPPGTPVRPPNMGVTGGLLSMQPGTPGTPDGLNMKSQNCSKQKKNRKSPGPSEFDVAAANRAEDVQSPAYSDISDDSAPVVDATDLDKSKGPPLPEVAKKPNEGVQGQLGPLSGYGMYPYYPAMPHQSPYYSSDHPGKPPGLGHSPLGPNTAVDYKSKEPPLDLMNKPNPHQQQPPPPPQPGQPPHQQQMPPGDTGPQQNKDCPSGPPAHGGTGKLMQHFYPYGYMPTGFSYNLDPNYGPVSMMSEESKLSQQQQQHPPGQIKEERIKESSSPNEYAKMGPQMVPTKLIKSEPITVKDIKTESGHPMHPKDQPPPGQPPQGQPPISAYSGMFQRHGLNVGPPSQPPPPPQHMNREEDLRRLFNYSDQRRSSASGNPSASNMNTKDEPPSPSQPPPGHPSQGHGPPMSQSSANVSQSAQPSKGSKSQPSSQPPLKQQKDIKTEDKEMLKVKQEGQKPTMETQGPPPPPTSQYYPHSLYMSTGPFGFDPNHQMYRNMLVPAASYSAPPYHIQIPRYAPPEDLSRNTSTKALDLLQHHASQYYNSHKIHELREGALKSPTSNVKVSVSSPNLSQQSSQNPNMCIPPSNSSISSLQQQQQQQVPPSSHPQQPQQPGASLQPSQVGGPNAGSGPGGSTGAGGPEMQKDPGGPNVLGPGPATVVGAPPPPQPGQPPSRSPPPQRHVHTHHHTHVGLGYPMFQSPYGVLSQQAAAAAVTVISPFQTGPPTK</sequence>
<feature type="domain" description="C2H2-type" evidence="3">
    <location>
        <begin position="481"/>
        <end position="506"/>
    </location>
</feature>
<feature type="compositionally biased region" description="Basic and acidic residues" evidence="2">
    <location>
        <begin position="1220"/>
        <end position="1238"/>
    </location>
</feature>
<accession>A0ABM1YRC8</accession>
<feature type="compositionally biased region" description="Gly residues" evidence="2">
    <location>
        <begin position="1408"/>
        <end position="1422"/>
    </location>
</feature>
<feature type="compositionally biased region" description="Low complexity" evidence="2">
    <location>
        <begin position="899"/>
        <end position="910"/>
    </location>
</feature>
<name>A0ABM1YRC8_AEDAL</name>
<feature type="compositionally biased region" description="Low complexity" evidence="2">
    <location>
        <begin position="701"/>
        <end position="727"/>
    </location>
</feature>
<keyword evidence="1" id="KW-0862">Zinc</keyword>
<dbReference type="PANTHER" id="PTHR21564:SF5">
    <property type="entry name" value="SCRIBBLER, ISOFORM J"/>
    <property type="match status" value="1"/>
</dbReference>
<proteinExistence type="predicted"/>
<feature type="region of interest" description="Disordered" evidence="2">
    <location>
        <begin position="1"/>
        <end position="79"/>
    </location>
</feature>